<keyword evidence="3" id="KW-1185">Reference proteome</keyword>
<proteinExistence type="predicted"/>
<comment type="caution">
    <text evidence="2">The sequence shown here is derived from an EMBL/GenBank/DDBJ whole genome shotgun (WGS) entry which is preliminary data.</text>
</comment>
<organism evidence="2 3">
    <name type="scientific">Oceanobacillus neutriphilus</name>
    <dbReference type="NCBI Taxonomy" id="531815"/>
    <lineage>
        <taxon>Bacteria</taxon>
        <taxon>Bacillati</taxon>
        <taxon>Bacillota</taxon>
        <taxon>Bacilli</taxon>
        <taxon>Bacillales</taxon>
        <taxon>Bacillaceae</taxon>
        <taxon>Oceanobacillus</taxon>
    </lineage>
</organism>
<dbReference type="PANTHER" id="PTHR43072:SF36">
    <property type="entry name" value="RIBOSOMAL-PROTEIN-ALANINE ACETYLTRANSFERASE"/>
    <property type="match status" value="1"/>
</dbReference>
<dbReference type="Gene3D" id="3.40.630.30">
    <property type="match status" value="1"/>
</dbReference>
<dbReference type="SUPFAM" id="SSF55729">
    <property type="entry name" value="Acyl-CoA N-acyltransferases (Nat)"/>
    <property type="match status" value="1"/>
</dbReference>
<evidence type="ECO:0000313" key="3">
    <source>
        <dbReference type="Proteomes" id="UP000641206"/>
    </source>
</evidence>
<dbReference type="Pfam" id="PF00583">
    <property type="entry name" value="Acetyltransf_1"/>
    <property type="match status" value="1"/>
</dbReference>
<gene>
    <name evidence="2" type="ORF">GCM10011346_11360</name>
</gene>
<accession>A0ABQ2NRF9</accession>
<dbReference type="Proteomes" id="UP000641206">
    <property type="component" value="Unassembled WGS sequence"/>
</dbReference>
<dbReference type="PROSITE" id="PS51186">
    <property type="entry name" value="GNAT"/>
    <property type="match status" value="1"/>
</dbReference>
<dbReference type="InterPro" id="IPR017255">
    <property type="entry name" value="AcTrfase_GNAT_prd"/>
</dbReference>
<dbReference type="CDD" id="cd04301">
    <property type="entry name" value="NAT_SF"/>
    <property type="match status" value="1"/>
</dbReference>
<sequence length="157" mass="18280">MKIRSLLSSDYDTLIPQINEWWGGRDMAGMLPKLFFNHFKNTSFIAEEDEKIIGFIIGFLSQDHLDEAYIHFVGVHPDYRKKDIGKILYKNFFAKVKMTDRKIVRCITSPVNKTSIAFHQKMGFVIEQGDKIIDGISVRTNYDGLENDRVLFRKELT</sequence>
<dbReference type="PIRSF" id="PIRSF037663">
    <property type="entry name" value="Acetyltransf_GNAT_prd"/>
    <property type="match status" value="1"/>
</dbReference>
<dbReference type="InterPro" id="IPR016181">
    <property type="entry name" value="Acyl_CoA_acyltransferase"/>
</dbReference>
<protein>
    <submittedName>
        <fullName evidence="2">N-acetyltransferase</fullName>
    </submittedName>
</protein>
<evidence type="ECO:0000259" key="1">
    <source>
        <dbReference type="PROSITE" id="PS51186"/>
    </source>
</evidence>
<dbReference type="EMBL" id="BMLW01000003">
    <property type="protein sequence ID" value="GGP09012.1"/>
    <property type="molecule type" value="Genomic_DNA"/>
</dbReference>
<dbReference type="InterPro" id="IPR000182">
    <property type="entry name" value="GNAT_dom"/>
</dbReference>
<evidence type="ECO:0000313" key="2">
    <source>
        <dbReference type="EMBL" id="GGP09012.1"/>
    </source>
</evidence>
<dbReference type="RefSeq" id="WP_188733489.1">
    <property type="nucleotide sequence ID" value="NZ_BMLW01000003.1"/>
</dbReference>
<dbReference type="PANTHER" id="PTHR43072">
    <property type="entry name" value="N-ACETYLTRANSFERASE"/>
    <property type="match status" value="1"/>
</dbReference>
<name>A0ABQ2NRF9_9BACI</name>
<feature type="domain" description="N-acetyltransferase" evidence="1">
    <location>
        <begin position="1"/>
        <end position="157"/>
    </location>
</feature>
<reference evidence="3" key="1">
    <citation type="journal article" date="2019" name="Int. J. Syst. Evol. Microbiol.">
        <title>The Global Catalogue of Microorganisms (GCM) 10K type strain sequencing project: providing services to taxonomists for standard genome sequencing and annotation.</title>
        <authorList>
            <consortium name="The Broad Institute Genomics Platform"/>
            <consortium name="The Broad Institute Genome Sequencing Center for Infectious Disease"/>
            <person name="Wu L."/>
            <person name="Ma J."/>
        </authorList>
    </citation>
    <scope>NUCLEOTIDE SEQUENCE [LARGE SCALE GENOMIC DNA]</scope>
    <source>
        <strain evidence="3">CGMCC 1.7693</strain>
    </source>
</reference>